<dbReference type="AlphaFoldDB" id="A0ABC8LM38"/>
<dbReference type="Gene3D" id="3.90.226.10">
    <property type="entry name" value="2-enoyl-CoA Hydratase, Chain A, domain 1"/>
    <property type="match status" value="1"/>
</dbReference>
<dbReference type="Pfam" id="PF16113">
    <property type="entry name" value="ECH_2"/>
    <property type="match status" value="1"/>
</dbReference>
<gene>
    <name evidence="4" type="ORF">ERUC_LOCUS37000</name>
</gene>
<feature type="domain" description="Enoyl-CoA hydratase/isomerase" evidence="3">
    <location>
        <begin position="14"/>
        <end position="75"/>
    </location>
</feature>
<proteinExistence type="inferred from homology"/>
<comment type="catalytic activity">
    <reaction evidence="2">
        <text>3-hydroxy-2-methylpropanoyl-CoA + H2O = 3-hydroxy-2-methylpropanoate + CoA + H(+)</text>
        <dbReference type="Rhea" id="RHEA:20888"/>
        <dbReference type="ChEBI" id="CHEBI:11805"/>
        <dbReference type="ChEBI" id="CHEBI:15377"/>
        <dbReference type="ChEBI" id="CHEBI:15378"/>
        <dbReference type="ChEBI" id="CHEBI:57287"/>
        <dbReference type="ChEBI" id="CHEBI:57340"/>
        <dbReference type="EC" id="3.1.2.4"/>
    </reaction>
</comment>
<keyword evidence="5" id="KW-1185">Reference proteome</keyword>
<evidence type="ECO:0000313" key="5">
    <source>
        <dbReference type="Proteomes" id="UP001642260"/>
    </source>
</evidence>
<dbReference type="EC" id="3.1.2.4" evidence="2"/>
<dbReference type="PANTHER" id="PTHR43176">
    <property type="entry name" value="3-HYDROXYISOBUTYRYL-COA HYDROLASE-RELATED"/>
    <property type="match status" value="1"/>
</dbReference>
<comment type="pathway">
    <text evidence="2">Amino-acid degradation; L-valine degradation.</text>
</comment>
<comment type="caution">
    <text evidence="4">The sequence shown here is derived from an EMBL/GenBank/DDBJ whole genome shotgun (WGS) entry which is preliminary data.</text>
</comment>
<dbReference type="Proteomes" id="UP001642260">
    <property type="component" value="Unassembled WGS sequence"/>
</dbReference>
<dbReference type="GO" id="GO:0006574">
    <property type="term" value="P:L-valine catabolic process"/>
    <property type="evidence" value="ECO:0007669"/>
    <property type="project" value="UniProtKB-UniRule"/>
</dbReference>
<evidence type="ECO:0000256" key="1">
    <source>
        <dbReference type="ARBA" id="ARBA00022801"/>
    </source>
</evidence>
<comment type="function">
    <text evidence="2">Hydrolyzes 3-hydroxyisobutyryl-CoA (HIBYL-CoA), a saline catabolite. Has high activity toward isobutyryl-CoA. Could be an isobutyryl-CoA dehydrogenase that functions in valine catabolism.</text>
</comment>
<evidence type="ECO:0000256" key="2">
    <source>
        <dbReference type="RuleBase" id="RU369070"/>
    </source>
</evidence>
<protein>
    <recommendedName>
        <fullName evidence="2">3-hydroxyisobutyryl-CoA hydrolase</fullName>
        <shortName evidence="2">HIB-CoA hydrolase</shortName>
        <shortName evidence="2">HIBYL-CoA-H</shortName>
        <ecNumber evidence="2">3.1.2.4</ecNumber>
    </recommendedName>
    <alternativeName>
        <fullName evidence="2">3-hydroxyisobutyryl-coenzyme A hydrolase</fullName>
    </alternativeName>
</protein>
<feature type="non-terminal residue" evidence="4">
    <location>
        <position position="1"/>
    </location>
</feature>
<reference evidence="4 5" key="1">
    <citation type="submission" date="2022-03" db="EMBL/GenBank/DDBJ databases">
        <authorList>
            <person name="Macdonald S."/>
            <person name="Ahmed S."/>
            <person name="Newling K."/>
        </authorList>
    </citation>
    <scope>NUCLEOTIDE SEQUENCE [LARGE SCALE GENOMIC DNA]</scope>
</reference>
<dbReference type="GO" id="GO:0003860">
    <property type="term" value="F:3-hydroxyisobutyryl-CoA hydrolase activity"/>
    <property type="evidence" value="ECO:0007669"/>
    <property type="project" value="UniProtKB-UniRule"/>
</dbReference>
<dbReference type="InterPro" id="IPR045004">
    <property type="entry name" value="ECH_dom"/>
</dbReference>
<comment type="similarity">
    <text evidence="2">Belongs to the enoyl-CoA hydratase/isomerase family.</text>
</comment>
<dbReference type="InterPro" id="IPR029045">
    <property type="entry name" value="ClpP/crotonase-like_dom_sf"/>
</dbReference>
<evidence type="ECO:0000313" key="4">
    <source>
        <dbReference type="EMBL" id="CAH8384517.1"/>
    </source>
</evidence>
<dbReference type="SUPFAM" id="SSF52096">
    <property type="entry name" value="ClpP/crotonase"/>
    <property type="match status" value="1"/>
</dbReference>
<keyword evidence="1 2" id="KW-0378">Hydrolase</keyword>
<evidence type="ECO:0000259" key="3">
    <source>
        <dbReference type="Pfam" id="PF16113"/>
    </source>
</evidence>
<dbReference type="PANTHER" id="PTHR43176:SF2">
    <property type="entry name" value="3-HYDROXYISOBUTYRYL-COA HYDROLASE-LIKE PROTEIN 5"/>
    <property type="match status" value="1"/>
</dbReference>
<name>A0ABC8LM38_ERUVS</name>
<organism evidence="4 5">
    <name type="scientific">Eruca vesicaria subsp. sativa</name>
    <name type="common">Garden rocket</name>
    <name type="synonym">Eruca sativa</name>
    <dbReference type="NCBI Taxonomy" id="29727"/>
    <lineage>
        <taxon>Eukaryota</taxon>
        <taxon>Viridiplantae</taxon>
        <taxon>Streptophyta</taxon>
        <taxon>Embryophyta</taxon>
        <taxon>Tracheophyta</taxon>
        <taxon>Spermatophyta</taxon>
        <taxon>Magnoliopsida</taxon>
        <taxon>eudicotyledons</taxon>
        <taxon>Gunneridae</taxon>
        <taxon>Pentapetalae</taxon>
        <taxon>rosids</taxon>
        <taxon>malvids</taxon>
        <taxon>Brassicales</taxon>
        <taxon>Brassicaceae</taxon>
        <taxon>Brassiceae</taxon>
        <taxon>Eruca</taxon>
    </lineage>
</organism>
<accession>A0ABC8LM38</accession>
<sequence length="84" mass="9513">VVVGEEKGSVTLDTLNRPHQLNVISPEVVLKLAEYLETWENDDKTKLILIKGAWRAFSASGDLKMFYYGGESSKSPKRKHTIMF</sequence>
<dbReference type="InterPro" id="IPR032259">
    <property type="entry name" value="HIBYL-CoA-H"/>
</dbReference>
<dbReference type="EMBL" id="CAKOAT010626265">
    <property type="protein sequence ID" value="CAH8384517.1"/>
    <property type="molecule type" value="Genomic_DNA"/>
</dbReference>